<sequence length="174" mass="19591">MRRMVAGALGALFILMSFTTGKPAHTDETFKYEVLGRINTMRAKGCNCGGTYMPPADPVVWNDNLAISAYAHARDMAANRYFSHYSLDGRKLRDRTFAAGYAVTGYKSWTIGENIAQGQRSIREVTNDWFNSPGHCKNLMNPDFREVGVAVENLYWVQDFGGRVPFKENYQATQ</sequence>
<dbReference type="SUPFAM" id="SSF55797">
    <property type="entry name" value="PR-1-like"/>
    <property type="match status" value="1"/>
</dbReference>
<dbReference type="AlphaFoldDB" id="A0A7K1XY20"/>
<feature type="domain" description="SCP" evidence="2">
    <location>
        <begin position="38"/>
        <end position="154"/>
    </location>
</feature>
<dbReference type="InterPro" id="IPR014044">
    <property type="entry name" value="CAP_dom"/>
</dbReference>
<evidence type="ECO:0000259" key="2">
    <source>
        <dbReference type="Pfam" id="PF00188"/>
    </source>
</evidence>
<reference evidence="3 4" key="1">
    <citation type="submission" date="2019-11" db="EMBL/GenBank/DDBJ databases">
        <title>Pedobacter sp. HMF7056 Genome sequencing and assembly.</title>
        <authorList>
            <person name="Kang H."/>
            <person name="Kim H."/>
            <person name="Joh K."/>
        </authorList>
    </citation>
    <scope>NUCLEOTIDE SEQUENCE [LARGE SCALE GENOMIC DNA]</scope>
    <source>
        <strain evidence="3 4">HMF7056</strain>
    </source>
</reference>
<proteinExistence type="predicted"/>
<dbReference type="PANTHER" id="PTHR31157">
    <property type="entry name" value="SCP DOMAIN-CONTAINING PROTEIN"/>
    <property type="match status" value="1"/>
</dbReference>
<dbReference type="Gene3D" id="3.40.33.10">
    <property type="entry name" value="CAP"/>
    <property type="match status" value="1"/>
</dbReference>
<feature type="signal peptide" evidence="1">
    <location>
        <begin position="1"/>
        <end position="26"/>
    </location>
</feature>
<keyword evidence="1" id="KW-0732">Signal</keyword>
<dbReference type="InterPro" id="IPR035940">
    <property type="entry name" value="CAP_sf"/>
</dbReference>
<dbReference type="Pfam" id="PF00188">
    <property type="entry name" value="CAP"/>
    <property type="match status" value="1"/>
</dbReference>
<name>A0A7K1XY20_9SPHI</name>
<evidence type="ECO:0000313" key="4">
    <source>
        <dbReference type="Proteomes" id="UP000451233"/>
    </source>
</evidence>
<dbReference type="EMBL" id="WVHS01000002">
    <property type="protein sequence ID" value="MXV15842.1"/>
    <property type="molecule type" value="Genomic_DNA"/>
</dbReference>
<evidence type="ECO:0000313" key="3">
    <source>
        <dbReference type="EMBL" id="MXV15842.1"/>
    </source>
</evidence>
<comment type="caution">
    <text evidence="3">The sequence shown here is derived from an EMBL/GenBank/DDBJ whole genome shotgun (WGS) entry which is preliminary data.</text>
</comment>
<protein>
    <submittedName>
        <fullName evidence="3">CAP domain-containing protein</fullName>
    </submittedName>
</protein>
<organism evidence="3 4">
    <name type="scientific">Hufsiella ginkgonis</name>
    <dbReference type="NCBI Taxonomy" id="2695274"/>
    <lineage>
        <taxon>Bacteria</taxon>
        <taxon>Pseudomonadati</taxon>
        <taxon>Bacteroidota</taxon>
        <taxon>Sphingobacteriia</taxon>
        <taxon>Sphingobacteriales</taxon>
        <taxon>Sphingobacteriaceae</taxon>
        <taxon>Hufsiella</taxon>
    </lineage>
</organism>
<dbReference type="Proteomes" id="UP000451233">
    <property type="component" value="Unassembled WGS sequence"/>
</dbReference>
<accession>A0A7K1XY20</accession>
<dbReference type="CDD" id="cd05379">
    <property type="entry name" value="CAP_bacterial"/>
    <property type="match status" value="1"/>
</dbReference>
<gene>
    <name evidence="3" type="ORF">GS398_11045</name>
</gene>
<keyword evidence="4" id="KW-1185">Reference proteome</keyword>
<evidence type="ECO:0000256" key="1">
    <source>
        <dbReference type="SAM" id="SignalP"/>
    </source>
</evidence>
<dbReference type="PANTHER" id="PTHR31157:SF1">
    <property type="entry name" value="SCP DOMAIN-CONTAINING PROTEIN"/>
    <property type="match status" value="1"/>
</dbReference>
<feature type="chain" id="PRO_5029501932" evidence="1">
    <location>
        <begin position="27"/>
        <end position="174"/>
    </location>
</feature>